<proteinExistence type="predicted"/>
<dbReference type="Pfam" id="PF13715">
    <property type="entry name" value="CarbopepD_reg_2"/>
    <property type="match status" value="1"/>
</dbReference>
<dbReference type="EMBL" id="BAAAFH010000022">
    <property type="protein sequence ID" value="GAA0876966.1"/>
    <property type="molecule type" value="Genomic_DNA"/>
</dbReference>
<name>A0ABP3Y8V7_9FLAO</name>
<reference evidence="2" key="1">
    <citation type="journal article" date="2019" name="Int. J. Syst. Evol. Microbiol.">
        <title>The Global Catalogue of Microorganisms (GCM) 10K type strain sequencing project: providing services to taxonomists for standard genome sequencing and annotation.</title>
        <authorList>
            <consortium name="The Broad Institute Genomics Platform"/>
            <consortium name="The Broad Institute Genome Sequencing Center for Infectious Disease"/>
            <person name="Wu L."/>
            <person name="Ma J."/>
        </authorList>
    </citation>
    <scope>NUCLEOTIDE SEQUENCE [LARGE SCALE GENOMIC DNA]</scope>
    <source>
        <strain evidence="2">JCM 16083</strain>
    </source>
</reference>
<keyword evidence="2" id="KW-1185">Reference proteome</keyword>
<sequence>MKIGIWIILIMTLNIVLVFGQETTVSGKVIDSDTKDPLGFAQVVLVNAGVGATTKIDGSFTFSFPLSVIQEDSLIVTYMGYHHKKVAFDRGREQEIIIELQSKTLSLGEVVVGPGQNPAWKVLDRVIANKQYNNPDFFPTYTYKEYSKIRFDLNHFSDRIKKNFLFRPFDFIWDNVETTDEGVRFLPVLLVEKALLHYVRSEPAAKKSVVQGVNMTGLKGPRILEFAEDLQVTPNIYENTIVVLDKGFISPINDQYKSHYEYYLIDSTKFSERKAYQVAFKPKNYLDLTFMGSMWIDSADAAIREINLRFDIQANVNFVRSYMVRQTYSPVDAKYWLPDTASVLADFTVLENQADLTGFFGRKTSVYHKYAVDTIVSKTVFSGLEEVEYTDDAESLTEEQWEALRKGEMTEQEDNLFGMMETLEKDPKYQFRKNLIVSVFSGYIPLKNVLEIGDFYTFYNYNQVEYGRFKFGLRTHEDLSDHFFASAYTAYGLRDAKWKYGGDFRVSFGKNQGKRMHIGADYSYDIQQLGRSENQIRIDHLFSSIMQVGQGSSRQYVNDFSAYVEKNWATGFVTRLGYFHQTYTPTLDNQYIRLTDSGLDTVANYRASGLSLTFKFRYLEDEVKAVFTERRVMQIPFLRFPEVTVDFRFADKKTLGSQFDFQKIRLQLQQKVRAGKAGYFHYLIAGGKTFGNVPFPFLDIPYGNQLILNDDRAFNLMQFMEYATDQYVEFNVQHHFEGMIMNRIPLIKKLKWRSFVFAKGYLGSLSNSNNEGKYLFPHGMSTLSNHQYYEVGFGFENIFKFARMDFTWRLTDITKPGTYYFIVKPSFVFTF</sequence>
<accession>A0ABP3Y8V7</accession>
<evidence type="ECO:0000313" key="1">
    <source>
        <dbReference type="EMBL" id="GAA0876966.1"/>
    </source>
</evidence>
<dbReference type="InterPro" id="IPR008969">
    <property type="entry name" value="CarboxyPept-like_regulatory"/>
</dbReference>
<dbReference type="RefSeq" id="WP_343790872.1">
    <property type="nucleotide sequence ID" value="NZ_BAAAFH010000022.1"/>
</dbReference>
<dbReference type="Pfam" id="PF18939">
    <property type="entry name" value="DUF5686"/>
    <property type="match status" value="1"/>
</dbReference>
<comment type="caution">
    <text evidence="1">The sequence shown here is derived from an EMBL/GenBank/DDBJ whole genome shotgun (WGS) entry which is preliminary data.</text>
</comment>
<protein>
    <submittedName>
        <fullName evidence="1">DUF5686 and carboxypeptidase-like regulatory domain-containing protein</fullName>
    </submittedName>
</protein>
<evidence type="ECO:0000313" key="2">
    <source>
        <dbReference type="Proteomes" id="UP001501126"/>
    </source>
</evidence>
<organism evidence="1 2">
    <name type="scientific">Wandonia haliotis</name>
    <dbReference type="NCBI Taxonomy" id="574963"/>
    <lineage>
        <taxon>Bacteria</taxon>
        <taxon>Pseudomonadati</taxon>
        <taxon>Bacteroidota</taxon>
        <taxon>Flavobacteriia</taxon>
        <taxon>Flavobacteriales</taxon>
        <taxon>Crocinitomicaceae</taxon>
        <taxon>Wandonia</taxon>
    </lineage>
</organism>
<gene>
    <name evidence="1" type="ORF">GCM10009118_33760</name>
</gene>
<dbReference type="SUPFAM" id="SSF49464">
    <property type="entry name" value="Carboxypeptidase regulatory domain-like"/>
    <property type="match status" value="1"/>
</dbReference>
<dbReference type="InterPro" id="IPR043741">
    <property type="entry name" value="DUF5686"/>
</dbReference>
<dbReference type="Gene3D" id="2.60.40.1120">
    <property type="entry name" value="Carboxypeptidase-like, regulatory domain"/>
    <property type="match status" value="1"/>
</dbReference>
<dbReference type="Proteomes" id="UP001501126">
    <property type="component" value="Unassembled WGS sequence"/>
</dbReference>